<gene>
    <name evidence="1" type="ORF">CK203_030960</name>
</gene>
<name>A0A438I1G6_VITVI</name>
<dbReference type="Proteomes" id="UP000288805">
    <property type="component" value="Unassembled WGS sequence"/>
</dbReference>
<sequence length="122" mass="13409">MSIVLVKNCCRGGGLLGWRDLQLCGLERTRSFLGGVGGHQRAMGRSMAINEKNPFFLIKSDLEDHFTNTMQILLPRPAFDHFPTLMGGDGVYLKTCGSRWRDSKIRCLGGKATSSMDLVASS</sequence>
<reference evidence="1 2" key="1">
    <citation type="journal article" date="2018" name="PLoS Genet.">
        <title>Population sequencing reveals clonal diversity and ancestral inbreeding in the grapevine cultivar Chardonnay.</title>
        <authorList>
            <person name="Roach M.J."/>
            <person name="Johnson D.L."/>
            <person name="Bohlmann J."/>
            <person name="van Vuuren H.J."/>
            <person name="Jones S.J."/>
            <person name="Pretorius I.S."/>
            <person name="Schmidt S.A."/>
            <person name="Borneman A.R."/>
        </authorList>
    </citation>
    <scope>NUCLEOTIDE SEQUENCE [LARGE SCALE GENOMIC DNA]</scope>
    <source>
        <strain evidence="2">cv. Chardonnay</strain>
        <tissue evidence="1">Leaf</tissue>
    </source>
</reference>
<accession>A0A438I1G6</accession>
<organism evidence="1 2">
    <name type="scientific">Vitis vinifera</name>
    <name type="common">Grape</name>
    <dbReference type="NCBI Taxonomy" id="29760"/>
    <lineage>
        <taxon>Eukaryota</taxon>
        <taxon>Viridiplantae</taxon>
        <taxon>Streptophyta</taxon>
        <taxon>Embryophyta</taxon>
        <taxon>Tracheophyta</taxon>
        <taxon>Spermatophyta</taxon>
        <taxon>Magnoliopsida</taxon>
        <taxon>eudicotyledons</taxon>
        <taxon>Gunneridae</taxon>
        <taxon>Pentapetalae</taxon>
        <taxon>rosids</taxon>
        <taxon>Vitales</taxon>
        <taxon>Vitaceae</taxon>
        <taxon>Viteae</taxon>
        <taxon>Vitis</taxon>
    </lineage>
</organism>
<evidence type="ECO:0000313" key="1">
    <source>
        <dbReference type="EMBL" id="RVW90568.1"/>
    </source>
</evidence>
<dbReference type="AlphaFoldDB" id="A0A438I1G6"/>
<proteinExistence type="predicted"/>
<protein>
    <submittedName>
        <fullName evidence="1">Uncharacterized protein</fullName>
    </submittedName>
</protein>
<comment type="caution">
    <text evidence="1">The sequence shown here is derived from an EMBL/GenBank/DDBJ whole genome shotgun (WGS) entry which is preliminary data.</text>
</comment>
<evidence type="ECO:0000313" key="2">
    <source>
        <dbReference type="Proteomes" id="UP000288805"/>
    </source>
</evidence>
<dbReference type="EMBL" id="QGNW01000154">
    <property type="protein sequence ID" value="RVW90568.1"/>
    <property type="molecule type" value="Genomic_DNA"/>
</dbReference>